<accession>C4FDP6</accession>
<proteinExistence type="predicted"/>
<dbReference type="eggNOG" id="ENOG5030WWZ">
    <property type="taxonomic scope" value="Bacteria"/>
</dbReference>
<dbReference type="PATRIC" id="fig|518635.7.peg.395"/>
<comment type="caution">
    <text evidence="1">The sequence shown here is derived from an EMBL/GenBank/DDBJ whole genome shotgun (WGS) entry which is preliminary data.</text>
</comment>
<dbReference type="AlphaFoldDB" id="C4FDP6"/>
<dbReference type="HOGENOM" id="CLU_3305431_0_0_11"/>
<name>C4FDP6_9BIFI</name>
<sequence>MVFVVFKRIPTRYRETSLSMPAWLYALLMEGANRNNSFL</sequence>
<protein>
    <submittedName>
        <fullName evidence="1">Uncharacterized protein</fullName>
    </submittedName>
</protein>
<dbReference type="Proteomes" id="UP000006408">
    <property type="component" value="Unassembled WGS sequence"/>
</dbReference>
<keyword evidence="2" id="KW-1185">Reference proteome</keyword>
<evidence type="ECO:0000313" key="2">
    <source>
        <dbReference type="Proteomes" id="UP000006408"/>
    </source>
</evidence>
<gene>
    <name evidence="1" type="ORF">BIFANG_02433</name>
</gene>
<dbReference type="EMBL" id="ABYS02000004">
    <property type="protein sequence ID" value="EEP21077.1"/>
    <property type="molecule type" value="Genomic_DNA"/>
</dbReference>
<evidence type="ECO:0000313" key="1">
    <source>
        <dbReference type="EMBL" id="EEP21077.1"/>
    </source>
</evidence>
<reference evidence="1" key="1">
    <citation type="submission" date="2009-04" db="EMBL/GenBank/DDBJ databases">
        <authorList>
            <person name="Weinstock G."/>
            <person name="Sodergren E."/>
            <person name="Clifton S."/>
            <person name="Fulton L."/>
            <person name="Fulton B."/>
            <person name="Courtney L."/>
            <person name="Fronick C."/>
            <person name="Harrison M."/>
            <person name="Strong C."/>
            <person name="Farmer C."/>
            <person name="Delahaunty K."/>
            <person name="Markovic C."/>
            <person name="Hall O."/>
            <person name="Minx P."/>
            <person name="Tomlinson C."/>
            <person name="Mitreva M."/>
            <person name="Nelson J."/>
            <person name="Hou S."/>
            <person name="Wollam A."/>
            <person name="Pepin K.H."/>
            <person name="Johnson M."/>
            <person name="Bhonagiri V."/>
            <person name="Nash W.E."/>
            <person name="Warren W."/>
            <person name="Chinwalla A."/>
            <person name="Mardis E.R."/>
            <person name="Wilson R.K."/>
        </authorList>
    </citation>
    <scope>NUCLEOTIDE SEQUENCE [LARGE SCALE GENOMIC DNA]</scope>
    <source>
        <strain evidence="1">DSM 20098</strain>
    </source>
</reference>
<organism evidence="1 2">
    <name type="scientific">Bifidobacterium angulatum DSM 20098 = JCM 7096</name>
    <dbReference type="NCBI Taxonomy" id="518635"/>
    <lineage>
        <taxon>Bacteria</taxon>
        <taxon>Bacillati</taxon>
        <taxon>Actinomycetota</taxon>
        <taxon>Actinomycetes</taxon>
        <taxon>Bifidobacteriales</taxon>
        <taxon>Bifidobacteriaceae</taxon>
        <taxon>Bifidobacterium</taxon>
    </lineage>
</organism>